<dbReference type="AlphaFoldDB" id="A0A835I2I6"/>
<comment type="caution">
    <text evidence="3">The sequence shown here is derived from an EMBL/GenBank/DDBJ whole genome shotgun (WGS) entry which is preliminary data.</text>
</comment>
<feature type="signal peptide" evidence="2">
    <location>
        <begin position="1"/>
        <end position="19"/>
    </location>
</feature>
<accession>A0A835I2I6</accession>
<dbReference type="SUPFAM" id="SSF52218">
    <property type="entry name" value="Flavoproteins"/>
    <property type="match status" value="1"/>
</dbReference>
<comment type="similarity">
    <text evidence="1">Belongs to the WrbA family.</text>
</comment>
<evidence type="ECO:0000313" key="4">
    <source>
        <dbReference type="Proteomes" id="UP000631114"/>
    </source>
</evidence>
<protein>
    <submittedName>
        <fullName evidence="3">Uncharacterized protein</fullName>
    </submittedName>
</protein>
<dbReference type="PANTHER" id="PTHR30546:SF3">
    <property type="entry name" value="NAD(P)H DEHYDROGENASE (QUINONE) FQR1-LIKE 2-RELATED"/>
    <property type="match status" value="1"/>
</dbReference>
<gene>
    <name evidence="3" type="ORF">IFM89_015576</name>
</gene>
<reference evidence="3 4" key="1">
    <citation type="submission" date="2020-10" db="EMBL/GenBank/DDBJ databases">
        <title>The Coptis chinensis genome and diversification of protoberbering-type alkaloids.</title>
        <authorList>
            <person name="Wang B."/>
            <person name="Shu S."/>
            <person name="Song C."/>
            <person name="Liu Y."/>
        </authorList>
    </citation>
    <scope>NUCLEOTIDE SEQUENCE [LARGE SCALE GENOMIC DNA]</scope>
    <source>
        <strain evidence="3">HL-2020</strain>
        <tissue evidence="3">Leaf</tissue>
    </source>
</reference>
<evidence type="ECO:0000256" key="2">
    <source>
        <dbReference type="SAM" id="SignalP"/>
    </source>
</evidence>
<dbReference type="GO" id="GO:0016020">
    <property type="term" value="C:membrane"/>
    <property type="evidence" value="ECO:0007669"/>
    <property type="project" value="TreeGrafter"/>
</dbReference>
<dbReference type="PANTHER" id="PTHR30546">
    <property type="entry name" value="FLAVODOXIN-RELATED PROTEIN WRBA-RELATED"/>
    <property type="match status" value="1"/>
</dbReference>
<proteinExistence type="inferred from homology"/>
<dbReference type="EMBL" id="JADFTS010000004">
    <property type="protein sequence ID" value="KAF9609321.1"/>
    <property type="molecule type" value="Genomic_DNA"/>
</dbReference>
<dbReference type="Proteomes" id="UP000631114">
    <property type="component" value="Unassembled WGS sequence"/>
</dbReference>
<dbReference type="GO" id="GO:0003955">
    <property type="term" value="F:NAD(P)H dehydrogenase (quinone) activity"/>
    <property type="evidence" value="ECO:0007669"/>
    <property type="project" value="TreeGrafter"/>
</dbReference>
<evidence type="ECO:0000256" key="1">
    <source>
        <dbReference type="ARBA" id="ARBA00006961"/>
    </source>
</evidence>
<name>A0A835I2I6_9MAGN</name>
<dbReference type="OrthoDB" id="504689at2759"/>
<keyword evidence="2" id="KW-0732">Signal</keyword>
<organism evidence="3 4">
    <name type="scientific">Coptis chinensis</name>
    <dbReference type="NCBI Taxonomy" id="261450"/>
    <lineage>
        <taxon>Eukaryota</taxon>
        <taxon>Viridiplantae</taxon>
        <taxon>Streptophyta</taxon>
        <taxon>Embryophyta</taxon>
        <taxon>Tracheophyta</taxon>
        <taxon>Spermatophyta</taxon>
        <taxon>Magnoliopsida</taxon>
        <taxon>Ranunculales</taxon>
        <taxon>Ranunculaceae</taxon>
        <taxon>Coptidoideae</taxon>
        <taxon>Coptis</taxon>
    </lineage>
</organism>
<sequence length="287" mass="32136">MGFCLGFLLGMGQWLHVQMKLFFNSTGQLWKEQKLAGKPSGIFVSTGTQGGGQETIALKIADYGLLLHFIKLLSISFPPFPARIRYPVDKPNITWNSHGDGSVLTDLDLIISKSYICSMVDGSWMFEWDEVEAFVRQPDGSLFSWCERFCCFTHLLYGIVSTHVSFSFNSFSYAIREKYVLLVCSNCSILTAFGYAILDIHSNCFVLCCVLGGMCAWCCRLMLPVLLPLPPPPWTRLGVLAAWRCFFTARVSAASLVVPPPPWTRPGACRYWYGCNKRDTPAASQMN</sequence>
<keyword evidence="4" id="KW-1185">Reference proteome</keyword>
<feature type="chain" id="PRO_5032510800" evidence="2">
    <location>
        <begin position="20"/>
        <end position="287"/>
    </location>
</feature>
<dbReference type="InterPro" id="IPR029039">
    <property type="entry name" value="Flavoprotein-like_sf"/>
</dbReference>
<evidence type="ECO:0000313" key="3">
    <source>
        <dbReference type="EMBL" id="KAF9609321.1"/>
    </source>
</evidence>
<dbReference type="Gene3D" id="3.40.50.360">
    <property type="match status" value="1"/>
</dbReference>